<evidence type="ECO:0000256" key="1">
    <source>
        <dbReference type="SAM" id="MobiDB-lite"/>
    </source>
</evidence>
<keyword evidence="2" id="KW-0812">Transmembrane</keyword>
<dbReference type="PANTHER" id="PTHR38588">
    <property type="entry name" value="BLL0334 PROTEIN"/>
    <property type="match status" value="1"/>
</dbReference>
<sequence>MDMTGEYTIKAPRQAVWDALNDPEALKAAIAGCEELVRDGDGFKATVVAKVGPVKAKFGGRVTLSDLDPPNGYTISGEGQGGAAGFAKGGAKVHLLDDGAGGTILKYEAQAQIGGKLAQIGSRLIDGAAKKMADDFFSAFAAGVEVKAGSAAAPAAAEPVAEPGTTDVAAPGAASPEAPATGLSPVVWITGLVVVVGGILYFFTRN</sequence>
<comment type="caution">
    <text evidence="3">The sequence shown here is derived from an EMBL/GenBank/DDBJ whole genome shotgun (WGS) entry which is preliminary data.</text>
</comment>
<dbReference type="InterPro" id="IPR023393">
    <property type="entry name" value="START-like_dom_sf"/>
</dbReference>
<dbReference type="Gene3D" id="3.30.530.20">
    <property type="match status" value="1"/>
</dbReference>
<evidence type="ECO:0000256" key="2">
    <source>
        <dbReference type="SAM" id="Phobius"/>
    </source>
</evidence>
<evidence type="ECO:0000313" key="3">
    <source>
        <dbReference type="EMBL" id="TDQ78907.1"/>
    </source>
</evidence>
<reference evidence="3 4" key="1">
    <citation type="submission" date="2019-03" db="EMBL/GenBank/DDBJ databases">
        <title>Genomic Encyclopedia of Type Strains, Phase III (KMG-III): the genomes of soil and plant-associated and newly described type strains.</title>
        <authorList>
            <person name="Whitman W."/>
        </authorList>
    </citation>
    <scope>NUCLEOTIDE SEQUENCE [LARGE SCALE GENOMIC DNA]</scope>
    <source>
        <strain evidence="3 4">CGMCC 1.7660</strain>
    </source>
</reference>
<gene>
    <name evidence="3" type="ORF">A8950_3370</name>
</gene>
<dbReference type="AlphaFoldDB" id="A0A4R6WLN0"/>
<name>A0A4R6WLN0_9PROT</name>
<keyword evidence="2" id="KW-1133">Transmembrane helix</keyword>
<organism evidence="3 4">
    <name type="scientific">Dongia mobilis</name>
    <dbReference type="NCBI Taxonomy" id="578943"/>
    <lineage>
        <taxon>Bacteria</taxon>
        <taxon>Pseudomonadati</taxon>
        <taxon>Pseudomonadota</taxon>
        <taxon>Alphaproteobacteria</taxon>
        <taxon>Rhodospirillales</taxon>
        <taxon>Dongiaceae</taxon>
        <taxon>Dongia</taxon>
    </lineage>
</organism>
<dbReference type="EMBL" id="SNYW01000012">
    <property type="protein sequence ID" value="TDQ78907.1"/>
    <property type="molecule type" value="Genomic_DNA"/>
</dbReference>
<evidence type="ECO:0008006" key="5">
    <source>
        <dbReference type="Google" id="ProtNLM"/>
    </source>
</evidence>
<dbReference type="CDD" id="cd05018">
    <property type="entry name" value="CoxG"/>
    <property type="match status" value="1"/>
</dbReference>
<dbReference type="SUPFAM" id="SSF55961">
    <property type="entry name" value="Bet v1-like"/>
    <property type="match status" value="1"/>
</dbReference>
<feature type="region of interest" description="Disordered" evidence="1">
    <location>
        <begin position="158"/>
        <end position="178"/>
    </location>
</feature>
<dbReference type="Pfam" id="PF06240">
    <property type="entry name" value="COXG"/>
    <property type="match status" value="1"/>
</dbReference>
<protein>
    <recommendedName>
        <fullName evidence="5">Carbon monoxide dehydrogenase subunit G</fullName>
    </recommendedName>
</protein>
<dbReference type="RefSeq" id="WP_133614810.1">
    <property type="nucleotide sequence ID" value="NZ_SNYW01000012.1"/>
</dbReference>
<dbReference type="OrthoDB" id="9787428at2"/>
<feature type="transmembrane region" description="Helical" evidence="2">
    <location>
        <begin position="185"/>
        <end position="203"/>
    </location>
</feature>
<keyword evidence="2" id="KW-0472">Membrane</keyword>
<proteinExistence type="predicted"/>
<dbReference type="InterPro" id="IPR010419">
    <property type="entry name" value="CO_DH_gsu"/>
</dbReference>
<keyword evidence="4" id="KW-1185">Reference proteome</keyword>
<accession>A0A4R6WLN0</accession>
<dbReference type="PANTHER" id="PTHR38588:SF1">
    <property type="entry name" value="BLL0334 PROTEIN"/>
    <property type="match status" value="1"/>
</dbReference>
<dbReference type="Proteomes" id="UP000295783">
    <property type="component" value="Unassembled WGS sequence"/>
</dbReference>
<evidence type="ECO:0000313" key="4">
    <source>
        <dbReference type="Proteomes" id="UP000295783"/>
    </source>
</evidence>